<evidence type="ECO:0000313" key="2">
    <source>
        <dbReference type="EMBL" id="GAG86016.1"/>
    </source>
</evidence>
<accession>X1CP61</accession>
<dbReference type="GO" id="GO:0015293">
    <property type="term" value="F:symporter activity"/>
    <property type="evidence" value="ECO:0007669"/>
    <property type="project" value="InterPro"/>
</dbReference>
<dbReference type="Pfam" id="PF13347">
    <property type="entry name" value="MFS_2"/>
    <property type="match status" value="1"/>
</dbReference>
<dbReference type="InterPro" id="IPR036259">
    <property type="entry name" value="MFS_trans_sf"/>
</dbReference>
<dbReference type="Gene3D" id="1.20.1250.20">
    <property type="entry name" value="MFS general substrate transporter like domains"/>
    <property type="match status" value="1"/>
</dbReference>
<feature type="transmembrane region" description="Helical" evidence="1">
    <location>
        <begin position="152"/>
        <end position="173"/>
    </location>
</feature>
<dbReference type="PANTHER" id="PTHR11328">
    <property type="entry name" value="MAJOR FACILITATOR SUPERFAMILY DOMAIN-CONTAINING PROTEIN"/>
    <property type="match status" value="1"/>
</dbReference>
<dbReference type="GO" id="GO:0005886">
    <property type="term" value="C:plasma membrane"/>
    <property type="evidence" value="ECO:0007669"/>
    <property type="project" value="TreeGrafter"/>
</dbReference>
<gene>
    <name evidence="2" type="ORF">S01H4_34243</name>
</gene>
<dbReference type="InterPro" id="IPR039672">
    <property type="entry name" value="MFS_2"/>
</dbReference>
<proteinExistence type="predicted"/>
<feature type="transmembrane region" description="Helical" evidence="1">
    <location>
        <begin position="185"/>
        <end position="208"/>
    </location>
</feature>
<protein>
    <recommendedName>
        <fullName evidence="3">Major facilitator superfamily (MFS) profile domain-containing protein</fullName>
    </recommendedName>
</protein>
<feature type="transmembrane region" description="Helical" evidence="1">
    <location>
        <begin position="38"/>
        <end position="63"/>
    </location>
</feature>
<keyword evidence="1" id="KW-0812">Transmembrane</keyword>
<dbReference type="SUPFAM" id="SSF103473">
    <property type="entry name" value="MFS general substrate transporter"/>
    <property type="match status" value="1"/>
</dbReference>
<keyword evidence="1" id="KW-1133">Transmembrane helix</keyword>
<feature type="non-terminal residue" evidence="2">
    <location>
        <position position="212"/>
    </location>
</feature>
<feature type="transmembrane region" description="Helical" evidence="1">
    <location>
        <begin position="108"/>
        <end position="131"/>
    </location>
</feature>
<keyword evidence="1" id="KW-0472">Membrane</keyword>
<feature type="transmembrane region" description="Helical" evidence="1">
    <location>
        <begin position="84"/>
        <end position="102"/>
    </location>
</feature>
<name>X1CP61_9ZZZZ</name>
<evidence type="ECO:0008006" key="3">
    <source>
        <dbReference type="Google" id="ProtNLM"/>
    </source>
</evidence>
<reference evidence="2" key="1">
    <citation type="journal article" date="2014" name="Front. Microbiol.">
        <title>High frequency of phylogenetically diverse reductive dehalogenase-homologous genes in deep subseafloor sedimentary metagenomes.</title>
        <authorList>
            <person name="Kawai M."/>
            <person name="Futagami T."/>
            <person name="Toyoda A."/>
            <person name="Takaki Y."/>
            <person name="Nishi S."/>
            <person name="Hori S."/>
            <person name="Arai W."/>
            <person name="Tsubouchi T."/>
            <person name="Morono Y."/>
            <person name="Uchiyama I."/>
            <person name="Ito T."/>
            <person name="Fujiyama A."/>
            <person name="Inagaki F."/>
            <person name="Takami H."/>
        </authorList>
    </citation>
    <scope>NUCLEOTIDE SEQUENCE</scope>
    <source>
        <strain evidence="2">Expedition CK06-06</strain>
    </source>
</reference>
<dbReference type="PANTHER" id="PTHR11328:SF24">
    <property type="entry name" value="MAJOR FACILITATOR SUPERFAMILY (MFS) PROFILE DOMAIN-CONTAINING PROTEIN"/>
    <property type="match status" value="1"/>
</dbReference>
<sequence>MSNEEKSEYSKKKGILFGIGQFSDAIASQMFTIYVFTFYYAVVGLDVNLITLGFILWSIWNAINDPLLGALSDRTKTKWGRRTPYIIASIIPLCVVIVLLWTPPIDSAISSFIYFLVVMALFDTFYTMYDLNYCALFPEMFQGLSDRAKASAVKQIFTVLGLLFAFLLPTFIIPDLTDSAYMTEYMYAGIVMSIIVFVGAIIMIKFGIKERT</sequence>
<dbReference type="AlphaFoldDB" id="X1CP61"/>
<organism evidence="2">
    <name type="scientific">marine sediment metagenome</name>
    <dbReference type="NCBI Taxonomy" id="412755"/>
    <lineage>
        <taxon>unclassified sequences</taxon>
        <taxon>metagenomes</taxon>
        <taxon>ecological metagenomes</taxon>
    </lineage>
</organism>
<evidence type="ECO:0000256" key="1">
    <source>
        <dbReference type="SAM" id="Phobius"/>
    </source>
</evidence>
<dbReference type="EMBL" id="BART01018109">
    <property type="protein sequence ID" value="GAG86016.1"/>
    <property type="molecule type" value="Genomic_DNA"/>
</dbReference>
<comment type="caution">
    <text evidence="2">The sequence shown here is derived from an EMBL/GenBank/DDBJ whole genome shotgun (WGS) entry which is preliminary data.</text>
</comment>
<dbReference type="GO" id="GO:0008643">
    <property type="term" value="P:carbohydrate transport"/>
    <property type="evidence" value="ECO:0007669"/>
    <property type="project" value="InterPro"/>
</dbReference>